<dbReference type="AlphaFoldDB" id="A0AB40C974"/>
<proteinExistence type="predicted"/>
<evidence type="ECO:0000313" key="1">
    <source>
        <dbReference type="Proteomes" id="UP001515500"/>
    </source>
</evidence>
<dbReference type="RefSeq" id="XP_039136358.1">
    <property type="nucleotide sequence ID" value="XM_039280424.1"/>
</dbReference>
<dbReference type="Proteomes" id="UP001515500">
    <property type="component" value="Chromosome 12"/>
</dbReference>
<protein>
    <submittedName>
        <fullName evidence="2">Uncharacterized mitochondrial protein AtMg00820-like</fullName>
    </submittedName>
</protein>
<keyword evidence="1" id="KW-1185">Reference proteome</keyword>
<evidence type="ECO:0000313" key="2">
    <source>
        <dbReference type="RefSeq" id="XP_039136358.1"/>
    </source>
</evidence>
<accession>A0AB40C974</accession>
<sequence length="160" mass="18087">MQAQGWDWNSKLKTKSTPLIIYEETPVDTDCSTGKAIGLEAGSNDEIIDDVSAEVESVSGEGKGVEADSSDESPVRKVRLLKDIYESCIFTLNVCDPSSYKETVKTKVWREAMREELGEIERNGTWGLMEPPLDKKIVQLKWVYKTNYLSDGRIQRHKAR</sequence>
<name>A0AB40C974_DIOCR</name>
<reference evidence="2" key="1">
    <citation type="submission" date="2025-08" db="UniProtKB">
        <authorList>
            <consortium name="RefSeq"/>
        </authorList>
    </citation>
    <scope>IDENTIFICATION</scope>
</reference>
<gene>
    <name evidence="2" type="primary">LOC120273719</name>
</gene>
<organism evidence="1 2">
    <name type="scientific">Dioscorea cayennensis subsp. rotundata</name>
    <name type="common">White Guinea yam</name>
    <name type="synonym">Dioscorea rotundata</name>
    <dbReference type="NCBI Taxonomy" id="55577"/>
    <lineage>
        <taxon>Eukaryota</taxon>
        <taxon>Viridiplantae</taxon>
        <taxon>Streptophyta</taxon>
        <taxon>Embryophyta</taxon>
        <taxon>Tracheophyta</taxon>
        <taxon>Spermatophyta</taxon>
        <taxon>Magnoliopsida</taxon>
        <taxon>Liliopsida</taxon>
        <taxon>Dioscoreales</taxon>
        <taxon>Dioscoreaceae</taxon>
        <taxon>Dioscorea</taxon>
    </lineage>
</organism>
<dbReference type="GeneID" id="120273719"/>